<dbReference type="InterPro" id="IPR000917">
    <property type="entry name" value="Sulfatase_N"/>
</dbReference>
<evidence type="ECO:0000256" key="1">
    <source>
        <dbReference type="ARBA" id="ARBA00001913"/>
    </source>
</evidence>
<dbReference type="InterPro" id="IPR017850">
    <property type="entry name" value="Alkaline_phosphatase_core_sf"/>
</dbReference>
<evidence type="ECO:0000259" key="7">
    <source>
        <dbReference type="Pfam" id="PF00884"/>
    </source>
</evidence>
<dbReference type="PANTHER" id="PTHR42693:SF42">
    <property type="entry name" value="ARYLSULFATASE G"/>
    <property type="match status" value="1"/>
</dbReference>
<dbReference type="RefSeq" id="WP_185693278.1">
    <property type="nucleotide sequence ID" value="NZ_JACHVA010000101.1"/>
</dbReference>
<dbReference type="Gene3D" id="3.40.720.10">
    <property type="entry name" value="Alkaline Phosphatase, subunit A"/>
    <property type="match status" value="1"/>
</dbReference>
<comment type="similarity">
    <text evidence="2">Belongs to the sulfatase family.</text>
</comment>
<dbReference type="Gene3D" id="3.30.1120.10">
    <property type="match status" value="1"/>
</dbReference>
<keyword evidence="3" id="KW-0479">Metal-binding</keyword>
<dbReference type="PROSITE" id="PS00149">
    <property type="entry name" value="SULFATASE_2"/>
    <property type="match status" value="1"/>
</dbReference>
<dbReference type="CDD" id="cd16144">
    <property type="entry name" value="ARS_like"/>
    <property type="match status" value="1"/>
</dbReference>
<keyword evidence="9" id="KW-1185">Reference proteome</keyword>
<dbReference type="AlphaFoldDB" id="A0A7X1AZ66"/>
<evidence type="ECO:0000256" key="5">
    <source>
        <dbReference type="ARBA" id="ARBA00022801"/>
    </source>
</evidence>
<comment type="cofactor">
    <cofactor evidence="1">
        <name>Ca(2+)</name>
        <dbReference type="ChEBI" id="CHEBI:29108"/>
    </cofactor>
</comment>
<dbReference type="Proteomes" id="UP000525652">
    <property type="component" value="Unassembled WGS sequence"/>
</dbReference>
<evidence type="ECO:0000256" key="3">
    <source>
        <dbReference type="ARBA" id="ARBA00022723"/>
    </source>
</evidence>
<proteinExistence type="inferred from homology"/>
<evidence type="ECO:0000256" key="4">
    <source>
        <dbReference type="ARBA" id="ARBA00022729"/>
    </source>
</evidence>
<reference evidence="8 9" key="1">
    <citation type="submission" date="2020-07" db="EMBL/GenBank/DDBJ databases">
        <authorList>
            <person name="Feng X."/>
        </authorList>
    </citation>
    <scope>NUCLEOTIDE SEQUENCE [LARGE SCALE GENOMIC DNA]</scope>
    <source>
        <strain evidence="8 9">JCM14086</strain>
    </source>
</reference>
<dbReference type="PANTHER" id="PTHR42693">
    <property type="entry name" value="ARYLSULFATASE FAMILY MEMBER"/>
    <property type="match status" value="1"/>
</dbReference>
<sequence>MQKPNILLFLMDDLGWKDLGCYGSSFYETPNLDRLAAEGMLFTDAYASCPVCSPTRASILSGKYPAHVGVTQFIGGHAVGKLSDVPYFHCLPQSERSLATALKEDAGYQTWHVGKWHLGGGLSLPERHGFDINIAGSDWGHPLRGYFSPYQMPKLKDGPEGEYLTDRITDEAIQLLDRAASEKEAKPFFLNFWHYAVHTPIEAPKNLVEKYKAKAKDLGLDQIDPIERGEHFSCDHKKDQYIERRQIQSDPGYAAMVENMDTNIGRLLATLERNGQADNTIVIFTSDNGGLATSETSPTSNAPLAEGKGWMYEGGTREPLLVRWPGQIKPGSRCVEPTTSPDLFPTLLEIAGAPPQPPTRIDGKSITPLFKGEAFERGPIFWHYPHYSNQGGCPGCSVREGDYKLIEFFEDDSLELYNLRDDISETKNLSTERPELTQELKRKLDAWKTEVKALIPEPNPNWKAN</sequence>
<keyword evidence="5" id="KW-0378">Hydrolase</keyword>
<gene>
    <name evidence="8" type="ORF">H5P30_12590</name>
</gene>
<keyword evidence="6" id="KW-0106">Calcium</keyword>
<dbReference type="InterPro" id="IPR050738">
    <property type="entry name" value="Sulfatase"/>
</dbReference>
<accession>A0A7X1AZ66</accession>
<comment type="caution">
    <text evidence="8">The sequence shown here is derived from an EMBL/GenBank/DDBJ whole genome shotgun (WGS) entry which is preliminary data.</text>
</comment>
<dbReference type="GO" id="GO:0046872">
    <property type="term" value="F:metal ion binding"/>
    <property type="evidence" value="ECO:0007669"/>
    <property type="project" value="UniProtKB-KW"/>
</dbReference>
<evidence type="ECO:0000256" key="2">
    <source>
        <dbReference type="ARBA" id="ARBA00008779"/>
    </source>
</evidence>
<evidence type="ECO:0000313" key="9">
    <source>
        <dbReference type="Proteomes" id="UP000525652"/>
    </source>
</evidence>
<dbReference type="SUPFAM" id="SSF53649">
    <property type="entry name" value="Alkaline phosphatase-like"/>
    <property type="match status" value="1"/>
</dbReference>
<organism evidence="8 9">
    <name type="scientific">Puniceicoccus vermicola</name>
    <dbReference type="NCBI Taxonomy" id="388746"/>
    <lineage>
        <taxon>Bacteria</taxon>
        <taxon>Pseudomonadati</taxon>
        <taxon>Verrucomicrobiota</taxon>
        <taxon>Opitutia</taxon>
        <taxon>Puniceicoccales</taxon>
        <taxon>Puniceicoccaceae</taxon>
        <taxon>Puniceicoccus</taxon>
    </lineage>
</organism>
<protein>
    <submittedName>
        <fullName evidence="8">Sulfatase</fullName>
    </submittedName>
</protein>
<dbReference type="Pfam" id="PF00884">
    <property type="entry name" value="Sulfatase"/>
    <property type="match status" value="1"/>
</dbReference>
<dbReference type="InterPro" id="IPR024607">
    <property type="entry name" value="Sulfatase_CS"/>
</dbReference>
<name>A0A7X1AZ66_9BACT</name>
<evidence type="ECO:0000256" key="6">
    <source>
        <dbReference type="ARBA" id="ARBA00022837"/>
    </source>
</evidence>
<dbReference type="EMBL" id="JACHVA010000101">
    <property type="protein sequence ID" value="MBC2602612.1"/>
    <property type="molecule type" value="Genomic_DNA"/>
</dbReference>
<keyword evidence="4" id="KW-0732">Signal</keyword>
<evidence type="ECO:0000313" key="8">
    <source>
        <dbReference type="EMBL" id="MBC2602612.1"/>
    </source>
</evidence>
<feature type="domain" description="Sulfatase N-terminal" evidence="7">
    <location>
        <begin position="4"/>
        <end position="353"/>
    </location>
</feature>
<dbReference type="GO" id="GO:0004065">
    <property type="term" value="F:arylsulfatase activity"/>
    <property type="evidence" value="ECO:0007669"/>
    <property type="project" value="TreeGrafter"/>
</dbReference>